<evidence type="ECO:0000256" key="6">
    <source>
        <dbReference type="RuleBase" id="RU367087"/>
    </source>
</evidence>
<dbReference type="CDD" id="cd02440">
    <property type="entry name" value="AdoMet_MTases"/>
    <property type="match status" value="1"/>
</dbReference>
<dbReference type="SUPFAM" id="SSF53335">
    <property type="entry name" value="S-adenosyl-L-methionine-dependent methyltransferases"/>
    <property type="match status" value="1"/>
</dbReference>
<dbReference type="InterPro" id="IPR024160">
    <property type="entry name" value="BIN3_SAM-bd_dom"/>
</dbReference>
<comment type="similarity">
    <text evidence="1 6">Belongs to the methyltransferase superfamily.</text>
</comment>
<organism evidence="9">
    <name type="scientific">Culex tarsalis</name>
    <name type="common">Encephalitis mosquito</name>
    <dbReference type="NCBI Taxonomy" id="7177"/>
    <lineage>
        <taxon>Eukaryota</taxon>
        <taxon>Metazoa</taxon>
        <taxon>Ecdysozoa</taxon>
        <taxon>Arthropoda</taxon>
        <taxon>Hexapoda</taxon>
        <taxon>Insecta</taxon>
        <taxon>Pterygota</taxon>
        <taxon>Neoptera</taxon>
        <taxon>Endopterygota</taxon>
        <taxon>Diptera</taxon>
        <taxon>Nematocera</taxon>
        <taxon>Culicoidea</taxon>
        <taxon>Culicidae</taxon>
        <taxon>Culicinae</taxon>
        <taxon>Culicini</taxon>
        <taxon>Culex</taxon>
        <taxon>Culex</taxon>
    </lineage>
</organism>
<accession>A0A1Q3EW37</accession>
<evidence type="ECO:0000256" key="1">
    <source>
        <dbReference type="ARBA" id="ARBA00008361"/>
    </source>
</evidence>
<dbReference type="EMBL" id="GFDL01015518">
    <property type="protein sequence ID" value="JAV19527.1"/>
    <property type="molecule type" value="Transcribed_RNA"/>
</dbReference>
<reference evidence="9" key="1">
    <citation type="submission" date="2017-01" db="EMBL/GenBank/DDBJ databases">
        <title>A deep insight into the sialotranscriptome of adult male and female Cluex tarsalis mosquitoes.</title>
        <authorList>
            <person name="Ribeiro J.M."/>
            <person name="Moreira F."/>
            <person name="Bernard K.A."/>
            <person name="Calvo E."/>
        </authorList>
    </citation>
    <scope>NUCLEOTIDE SEQUENCE</scope>
    <source>
        <strain evidence="9">Kern County</strain>
        <tissue evidence="9">Salivary glands</tissue>
    </source>
</reference>
<dbReference type="InterPro" id="IPR007848">
    <property type="entry name" value="Small_mtfrase_dom"/>
</dbReference>
<evidence type="ECO:0000256" key="4">
    <source>
        <dbReference type="ARBA" id="ARBA00022691"/>
    </source>
</evidence>
<dbReference type="Pfam" id="PF06859">
    <property type="entry name" value="Bin3"/>
    <property type="match status" value="1"/>
</dbReference>
<name>A0A1Q3EW37_CULTA</name>
<feature type="domain" description="Bin3-type SAM" evidence="8">
    <location>
        <begin position="85"/>
        <end position="290"/>
    </location>
</feature>
<dbReference type="EC" id="2.1.1.-" evidence="6"/>
<proteinExistence type="inferred from homology"/>
<keyword evidence="2 6" id="KW-0489">Methyltransferase</keyword>
<keyword evidence="4 5" id="KW-0949">S-adenosyl-L-methionine</keyword>
<protein>
    <recommendedName>
        <fullName evidence="6">RNA methyltransferase</fullName>
        <ecNumber evidence="6">2.1.1.-</ecNumber>
    </recommendedName>
</protein>
<dbReference type="GO" id="GO:0008171">
    <property type="term" value="F:O-methyltransferase activity"/>
    <property type="evidence" value="ECO:0007669"/>
    <property type="project" value="UniProtKB-UniRule"/>
</dbReference>
<sequence length="290" mass="33245">MDQKNQPDSEHQLEEAGSRENVPQNGTSETVKQPSEPPKPEVTHNLKRSGGPVAAQSTKRKKLFLYGNYDRYYGYRNNREAPKEDARLPVFIEQRAFVEGKRMLDIGCNNGSLTLLIAEHCRPASVVGIDIDRNLIGAARNNLALRRRTCDSDALKNVQFRHINYVYADEVLLECEKPQYDVIFCLSVTKWIQLNFGDAGVKLAFRRAYRQLHPGGRFVLEPQPWDSYKHRRKLSPEIAENFRAIQFRPDAFREYLLGDEVGFREVTELKVPTSGGGSKGFRRPIYVFLK</sequence>
<dbReference type="PROSITE" id="PS51515">
    <property type="entry name" value="BIN3_SAM"/>
    <property type="match status" value="1"/>
</dbReference>
<feature type="compositionally biased region" description="Polar residues" evidence="7">
    <location>
        <begin position="21"/>
        <end position="33"/>
    </location>
</feature>
<evidence type="ECO:0000256" key="7">
    <source>
        <dbReference type="SAM" id="MobiDB-lite"/>
    </source>
</evidence>
<evidence type="ECO:0000256" key="5">
    <source>
        <dbReference type="PROSITE-ProRule" id="PRU00848"/>
    </source>
</evidence>
<keyword evidence="3 6" id="KW-0808">Transferase</keyword>
<evidence type="ECO:0000256" key="2">
    <source>
        <dbReference type="ARBA" id="ARBA00022603"/>
    </source>
</evidence>
<evidence type="ECO:0000313" key="9">
    <source>
        <dbReference type="EMBL" id="JAV19527.1"/>
    </source>
</evidence>
<evidence type="ECO:0000259" key="8">
    <source>
        <dbReference type="PROSITE" id="PS51515"/>
    </source>
</evidence>
<dbReference type="Pfam" id="PF05175">
    <property type="entry name" value="MTS"/>
    <property type="match status" value="1"/>
</dbReference>
<evidence type="ECO:0000256" key="3">
    <source>
        <dbReference type="ARBA" id="ARBA00022679"/>
    </source>
</evidence>
<dbReference type="GO" id="GO:0008173">
    <property type="term" value="F:RNA methyltransferase activity"/>
    <property type="evidence" value="ECO:0007669"/>
    <property type="project" value="UniProtKB-UniRule"/>
</dbReference>
<dbReference type="GO" id="GO:0032259">
    <property type="term" value="P:methylation"/>
    <property type="evidence" value="ECO:0007669"/>
    <property type="project" value="UniProtKB-KW"/>
</dbReference>
<dbReference type="PANTHER" id="PTHR12315">
    <property type="entry name" value="BICOID-INTERACTING PROTEIN RELATED"/>
    <property type="match status" value="1"/>
</dbReference>
<dbReference type="GO" id="GO:0040031">
    <property type="term" value="P:snRNA modification"/>
    <property type="evidence" value="ECO:0007669"/>
    <property type="project" value="TreeGrafter"/>
</dbReference>
<feature type="region of interest" description="Disordered" evidence="7">
    <location>
        <begin position="1"/>
        <end position="57"/>
    </location>
</feature>
<dbReference type="GO" id="GO:0017069">
    <property type="term" value="F:snRNA binding"/>
    <property type="evidence" value="ECO:0007669"/>
    <property type="project" value="TreeGrafter"/>
</dbReference>
<dbReference type="FunFam" id="3.40.50.150:FF:000083">
    <property type="entry name" value="7SK snRNA methylphosphate capping enzyme"/>
    <property type="match status" value="1"/>
</dbReference>
<dbReference type="AlphaFoldDB" id="A0A1Q3EW37"/>
<feature type="compositionally biased region" description="Basic and acidic residues" evidence="7">
    <location>
        <begin position="1"/>
        <end position="18"/>
    </location>
</feature>
<dbReference type="InterPro" id="IPR029063">
    <property type="entry name" value="SAM-dependent_MTases_sf"/>
</dbReference>
<dbReference type="PANTHER" id="PTHR12315:SF0">
    <property type="entry name" value="7SK SNRNA METHYLPHOSPHATE CAPPING ENZYME"/>
    <property type="match status" value="1"/>
</dbReference>
<dbReference type="Gene3D" id="3.40.50.150">
    <property type="entry name" value="Vaccinia Virus protein VP39"/>
    <property type="match status" value="1"/>
</dbReference>
<dbReference type="InterPro" id="IPR010675">
    <property type="entry name" value="Bin3_C"/>
</dbReference>
<dbReference type="InterPro" id="IPR039772">
    <property type="entry name" value="Bin3-like"/>
</dbReference>